<feature type="transmembrane region" description="Helical" evidence="1">
    <location>
        <begin position="43"/>
        <end position="62"/>
    </location>
</feature>
<dbReference type="Proteomes" id="UP000789759">
    <property type="component" value="Unassembled WGS sequence"/>
</dbReference>
<dbReference type="Gene3D" id="1.20.1070.10">
    <property type="entry name" value="Rhodopsin 7-helix transmembrane proteins"/>
    <property type="match status" value="1"/>
</dbReference>
<evidence type="ECO:0000313" key="2">
    <source>
        <dbReference type="EMBL" id="CAG8637867.1"/>
    </source>
</evidence>
<feature type="transmembrane region" description="Helical" evidence="1">
    <location>
        <begin position="16"/>
        <end position="36"/>
    </location>
</feature>
<comment type="caution">
    <text evidence="2">The sequence shown here is derived from an EMBL/GenBank/DDBJ whole genome shotgun (WGS) entry which is preliminary data.</text>
</comment>
<reference evidence="2" key="1">
    <citation type="submission" date="2021-06" db="EMBL/GenBank/DDBJ databases">
        <authorList>
            <person name="Kallberg Y."/>
            <person name="Tangrot J."/>
            <person name="Rosling A."/>
        </authorList>
    </citation>
    <scope>NUCLEOTIDE SEQUENCE</scope>
    <source>
        <strain evidence="2">FL966</strain>
    </source>
</reference>
<feature type="transmembrane region" description="Helical" evidence="1">
    <location>
        <begin position="220"/>
        <end position="242"/>
    </location>
</feature>
<dbReference type="EMBL" id="CAJVQA010006288">
    <property type="protein sequence ID" value="CAG8637867.1"/>
    <property type="molecule type" value="Genomic_DNA"/>
</dbReference>
<keyword evidence="1" id="KW-1133">Transmembrane helix</keyword>
<evidence type="ECO:0000256" key="1">
    <source>
        <dbReference type="SAM" id="Phobius"/>
    </source>
</evidence>
<name>A0A9N9DIU7_9GLOM</name>
<dbReference type="OrthoDB" id="2394693at2759"/>
<evidence type="ECO:0000313" key="3">
    <source>
        <dbReference type="Proteomes" id="UP000789759"/>
    </source>
</evidence>
<feature type="transmembrane region" description="Helical" evidence="1">
    <location>
        <begin position="116"/>
        <end position="135"/>
    </location>
</feature>
<gene>
    <name evidence="2" type="ORF">CPELLU_LOCUS8709</name>
</gene>
<keyword evidence="1" id="KW-0812">Transmembrane</keyword>
<feature type="transmembrane region" description="Helical" evidence="1">
    <location>
        <begin position="74"/>
        <end position="96"/>
    </location>
</feature>
<feature type="transmembrane region" description="Helical" evidence="1">
    <location>
        <begin position="155"/>
        <end position="175"/>
    </location>
</feature>
<keyword evidence="3" id="KW-1185">Reference proteome</keyword>
<keyword evidence="1" id="KW-0472">Membrane</keyword>
<feature type="transmembrane region" description="Helical" evidence="1">
    <location>
        <begin position="248"/>
        <end position="268"/>
    </location>
</feature>
<proteinExistence type="predicted"/>
<organism evidence="2 3">
    <name type="scientific">Cetraspora pellucida</name>
    <dbReference type="NCBI Taxonomy" id="1433469"/>
    <lineage>
        <taxon>Eukaryota</taxon>
        <taxon>Fungi</taxon>
        <taxon>Fungi incertae sedis</taxon>
        <taxon>Mucoromycota</taxon>
        <taxon>Glomeromycotina</taxon>
        <taxon>Glomeromycetes</taxon>
        <taxon>Diversisporales</taxon>
        <taxon>Gigasporaceae</taxon>
        <taxon>Cetraspora</taxon>
    </lineage>
</organism>
<dbReference type="AlphaFoldDB" id="A0A9N9DIU7"/>
<sequence>MSNSGSIFDDSEPLNVFVYTLWSISLVCAIYMTIAFNRKIMKIFSISIALMSLNVLLSTIWGNDLSKAPRQFCIAQGLMLQFTAYMTSMAALYFTWESYRLIVLKIKKSSTFIKSVYSLMIAYPIIMTSILALISSEFNSINVHTLCCDITNPSWVRLFGYAGVNVLIAIPGAYWSGRVAWIVFNHSDKTLRTFSTLAVSQERDPSTVLINIKNAVNPTVISLIASINTWIDIFLNVPLQIGVSGNDVAGSIIGIVVFIIFGTAGENIQKRSK</sequence>
<accession>A0A9N9DIU7</accession>
<protein>
    <submittedName>
        <fullName evidence="2">16476_t:CDS:1</fullName>
    </submittedName>
</protein>